<organism evidence="1 2">
    <name type="scientific">Oryzias latipes</name>
    <name type="common">Japanese rice fish</name>
    <name type="synonym">Japanese killifish</name>
    <dbReference type="NCBI Taxonomy" id="8090"/>
    <lineage>
        <taxon>Eukaryota</taxon>
        <taxon>Metazoa</taxon>
        <taxon>Chordata</taxon>
        <taxon>Craniata</taxon>
        <taxon>Vertebrata</taxon>
        <taxon>Euteleostomi</taxon>
        <taxon>Actinopterygii</taxon>
        <taxon>Neopterygii</taxon>
        <taxon>Teleostei</taxon>
        <taxon>Neoteleostei</taxon>
        <taxon>Acanthomorphata</taxon>
        <taxon>Ovalentaria</taxon>
        <taxon>Atherinomorphae</taxon>
        <taxon>Beloniformes</taxon>
        <taxon>Adrianichthyidae</taxon>
        <taxon>Oryziinae</taxon>
        <taxon>Oryzias</taxon>
    </lineage>
</organism>
<reference evidence="1 2" key="1">
    <citation type="journal article" date="2007" name="Nature">
        <title>The medaka draft genome and insights into vertebrate genome evolution.</title>
        <authorList>
            <person name="Kasahara M."/>
            <person name="Naruse K."/>
            <person name="Sasaki S."/>
            <person name="Nakatani Y."/>
            <person name="Qu W."/>
            <person name="Ahsan B."/>
            <person name="Yamada T."/>
            <person name="Nagayasu Y."/>
            <person name="Doi K."/>
            <person name="Kasai Y."/>
            <person name="Jindo T."/>
            <person name="Kobayashi D."/>
            <person name="Shimada A."/>
            <person name="Toyoda A."/>
            <person name="Kuroki Y."/>
            <person name="Fujiyama A."/>
            <person name="Sasaki T."/>
            <person name="Shimizu A."/>
            <person name="Asakawa S."/>
            <person name="Shimizu N."/>
            <person name="Hashimoto S."/>
            <person name="Yang J."/>
            <person name="Lee Y."/>
            <person name="Matsushima K."/>
            <person name="Sugano S."/>
            <person name="Sakaizumi M."/>
            <person name="Narita T."/>
            <person name="Ohishi K."/>
            <person name="Haga S."/>
            <person name="Ohta F."/>
            <person name="Nomoto H."/>
            <person name="Nogata K."/>
            <person name="Morishita T."/>
            <person name="Endo T."/>
            <person name="Shin-I T."/>
            <person name="Takeda H."/>
            <person name="Morishita S."/>
            <person name="Kohara Y."/>
        </authorList>
    </citation>
    <scope>NUCLEOTIDE SEQUENCE [LARGE SCALE GENOMIC DNA]</scope>
    <source>
        <strain evidence="1 2">Hd-rR</strain>
    </source>
</reference>
<dbReference type="Bgee" id="ENSORLG00000024357">
    <property type="expression patterns" value="Expressed in bone element and 12 other cell types or tissues"/>
</dbReference>
<evidence type="ECO:0000313" key="1">
    <source>
        <dbReference type="Ensembl" id="ENSORLP00000029336.1"/>
    </source>
</evidence>
<accession>A0A3B3HBW7</accession>
<dbReference type="Proteomes" id="UP000001038">
    <property type="component" value="Chromosome 6"/>
</dbReference>
<keyword evidence="2" id="KW-1185">Reference proteome</keyword>
<sequence length="135" mass="15321">MSKKNLQVELEKWSYQELFKGKHGDQHLCHVCSVCASLWSGVLSLRCVSFAVLKPHLVPGGLPVQDGTQAPEAGVWPHLNTVGHVISGLVRPPPPQVRQVGKAQLFRLRGKRRKNIWLHFIKTIRYIKKLLLNEF</sequence>
<name>A0A3B3HBW7_ORYLA</name>
<reference evidence="1" key="3">
    <citation type="submission" date="2025-09" db="UniProtKB">
        <authorList>
            <consortium name="Ensembl"/>
        </authorList>
    </citation>
    <scope>IDENTIFICATION</scope>
    <source>
        <strain evidence="1">Hd-rR</strain>
    </source>
</reference>
<protein>
    <submittedName>
        <fullName evidence="1">Uncharacterized protein</fullName>
    </submittedName>
</protein>
<proteinExistence type="predicted"/>
<dbReference type="Ensembl" id="ENSORLT00000040156.1">
    <property type="protein sequence ID" value="ENSORLP00000029336.1"/>
    <property type="gene ID" value="ENSORLG00000024357.1"/>
</dbReference>
<evidence type="ECO:0000313" key="2">
    <source>
        <dbReference type="Proteomes" id="UP000001038"/>
    </source>
</evidence>
<dbReference type="InParanoid" id="A0A3B3HBW7"/>
<dbReference type="AlphaFoldDB" id="A0A3B3HBW7"/>
<reference evidence="1" key="2">
    <citation type="submission" date="2025-08" db="UniProtKB">
        <authorList>
            <consortium name="Ensembl"/>
        </authorList>
    </citation>
    <scope>IDENTIFICATION</scope>
    <source>
        <strain evidence="1">Hd-rR</strain>
    </source>
</reference>